<keyword evidence="5" id="KW-0808">Transferase</keyword>
<evidence type="ECO:0000256" key="3">
    <source>
        <dbReference type="ARBA" id="ARBA00009119"/>
    </source>
</evidence>
<evidence type="ECO:0000256" key="1">
    <source>
        <dbReference type="ARBA" id="ARBA00000900"/>
    </source>
</evidence>
<comment type="caution">
    <text evidence="13">The sequence shown here is derived from an EMBL/GenBank/DDBJ whole genome shotgun (WGS) entry which is preliminary data.</text>
</comment>
<dbReference type="Proteomes" id="UP001314170">
    <property type="component" value="Unassembled WGS sequence"/>
</dbReference>
<dbReference type="Gene3D" id="3.30.40.10">
    <property type="entry name" value="Zinc/RING finger domain, C3HC4 (zinc finger)"/>
    <property type="match status" value="1"/>
</dbReference>
<evidence type="ECO:0000256" key="9">
    <source>
        <dbReference type="ARBA" id="ARBA00022833"/>
    </source>
</evidence>
<organism evidence="13 14">
    <name type="scientific">Dovyalis caffra</name>
    <dbReference type="NCBI Taxonomy" id="77055"/>
    <lineage>
        <taxon>Eukaryota</taxon>
        <taxon>Viridiplantae</taxon>
        <taxon>Streptophyta</taxon>
        <taxon>Embryophyta</taxon>
        <taxon>Tracheophyta</taxon>
        <taxon>Spermatophyta</taxon>
        <taxon>Magnoliopsida</taxon>
        <taxon>eudicotyledons</taxon>
        <taxon>Gunneridae</taxon>
        <taxon>Pentapetalae</taxon>
        <taxon>rosids</taxon>
        <taxon>fabids</taxon>
        <taxon>Malpighiales</taxon>
        <taxon>Salicaceae</taxon>
        <taxon>Flacourtieae</taxon>
        <taxon>Dovyalis</taxon>
    </lineage>
</organism>
<evidence type="ECO:0000256" key="4">
    <source>
        <dbReference type="ARBA" id="ARBA00012483"/>
    </source>
</evidence>
<evidence type="ECO:0000259" key="12">
    <source>
        <dbReference type="PROSITE" id="PS51081"/>
    </source>
</evidence>
<protein>
    <recommendedName>
        <fullName evidence="4">RING-type E3 ubiquitin transferase</fullName>
        <ecNumber evidence="4">2.3.2.27</ecNumber>
    </recommendedName>
</protein>
<dbReference type="PROSITE" id="PS51081">
    <property type="entry name" value="ZF_SIAH"/>
    <property type="match status" value="1"/>
</dbReference>
<dbReference type="EMBL" id="CAWUPB010001161">
    <property type="protein sequence ID" value="CAK7344111.1"/>
    <property type="molecule type" value="Genomic_DNA"/>
</dbReference>
<accession>A0AAV1S246</accession>
<evidence type="ECO:0000256" key="6">
    <source>
        <dbReference type="ARBA" id="ARBA00022723"/>
    </source>
</evidence>
<dbReference type="Pfam" id="PF21361">
    <property type="entry name" value="Sina_ZnF"/>
    <property type="match status" value="1"/>
</dbReference>
<dbReference type="SUPFAM" id="SSF49599">
    <property type="entry name" value="TRAF domain-like"/>
    <property type="match status" value="1"/>
</dbReference>
<comment type="catalytic activity">
    <reaction evidence="1">
        <text>S-ubiquitinyl-[E2 ubiquitin-conjugating enzyme]-L-cysteine + [acceptor protein]-L-lysine = [E2 ubiquitin-conjugating enzyme]-L-cysteine + N(6)-ubiquitinyl-[acceptor protein]-L-lysine.</text>
        <dbReference type="EC" id="2.3.2.27"/>
    </reaction>
</comment>
<keyword evidence="8" id="KW-0833">Ubl conjugation pathway</keyword>
<name>A0AAV1S246_9ROSI</name>
<dbReference type="GO" id="GO:0008270">
    <property type="term" value="F:zinc ion binding"/>
    <property type="evidence" value="ECO:0007669"/>
    <property type="project" value="UniProtKB-KW"/>
</dbReference>
<dbReference type="Pfam" id="PF21362">
    <property type="entry name" value="Sina_RING"/>
    <property type="match status" value="1"/>
</dbReference>
<gene>
    <name evidence="13" type="ORF">DCAF_LOCUS17627</name>
</gene>
<evidence type="ECO:0000256" key="7">
    <source>
        <dbReference type="ARBA" id="ARBA00022771"/>
    </source>
</evidence>
<comment type="similarity">
    <text evidence="3">Belongs to the SINA (Seven in absentia) family.</text>
</comment>
<comment type="pathway">
    <text evidence="2">Protein modification; protein ubiquitination.</text>
</comment>
<keyword evidence="14" id="KW-1185">Reference proteome</keyword>
<dbReference type="EC" id="2.3.2.27" evidence="4"/>
<proteinExistence type="inferred from homology"/>
<evidence type="ECO:0000256" key="2">
    <source>
        <dbReference type="ARBA" id="ARBA00004906"/>
    </source>
</evidence>
<comment type="function">
    <text evidence="10">E3 ubiquitin-protein ligase that mediates ubiquitination and subsequent proteasomal degradation of target proteins. E3 ubiquitin ligases accept ubiquitin from an E2 ubiquitin-conjugating enzyme in the form of a thioester and then directly transfers the ubiquitin to targeted substrates. It probably triggers the ubiquitin-mediated degradation of different substrates.</text>
</comment>
<dbReference type="GO" id="GO:0061630">
    <property type="term" value="F:ubiquitin protein ligase activity"/>
    <property type="evidence" value="ECO:0007669"/>
    <property type="project" value="UniProtKB-EC"/>
</dbReference>
<dbReference type="InterPro" id="IPR044286">
    <property type="entry name" value="SINL_plant"/>
</dbReference>
<evidence type="ECO:0000313" key="14">
    <source>
        <dbReference type="Proteomes" id="UP001314170"/>
    </source>
</evidence>
<sequence>MCLQPLSIPVFLCDNGHTACSCCLEKLANKCSSCSLPIGNNRCSFIEKVLEAINISCPNMKYGCQETVCYIKKNDHDKACIFAPCSCPQPLCNFIGSSNQVYQHHCSDHVDCAISFQFGSTFPIFFTMTEKALVIQEKRGVIFIVHNRKEVLGHVIMVSCLGPSSMKGSGYFVELTAKTEGSNLKFQSFTKNIQSRVDRTPSQGFLLVPREFFGANEGIIMDLCIWPAGECPTAYQ</sequence>
<evidence type="ECO:0000256" key="11">
    <source>
        <dbReference type="PROSITE-ProRule" id="PRU00455"/>
    </source>
</evidence>
<keyword evidence="6" id="KW-0479">Metal-binding</keyword>
<dbReference type="PANTHER" id="PTHR46632">
    <property type="entry name" value="E3 UBIQUITIN-PROTEIN LIGASE SINA-LIKE 4"/>
    <property type="match status" value="1"/>
</dbReference>
<evidence type="ECO:0000256" key="5">
    <source>
        <dbReference type="ARBA" id="ARBA00022679"/>
    </source>
</evidence>
<feature type="domain" description="SIAH-type" evidence="12">
    <location>
        <begin position="52"/>
        <end position="110"/>
    </location>
</feature>
<evidence type="ECO:0000313" key="13">
    <source>
        <dbReference type="EMBL" id="CAK7344111.1"/>
    </source>
</evidence>
<dbReference type="InterPro" id="IPR013010">
    <property type="entry name" value="Znf_SIAH"/>
</dbReference>
<keyword evidence="9" id="KW-0862">Zinc</keyword>
<dbReference type="InterPro" id="IPR013083">
    <property type="entry name" value="Znf_RING/FYVE/PHD"/>
</dbReference>
<dbReference type="AlphaFoldDB" id="A0AAV1S246"/>
<dbReference type="PANTHER" id="PTHR46632:SF16">
    <property type="entry name" value="E3 UBIQUITIN-PROTEIN LIGASE SINA-LIKE 10"/>
    <property type="match status" value="1"/>
</dbReference>
<reference evidence="13 14" key="1">
    <citation type="submission" date="2024-01" db="EMBL/GenBank/DDBJ databases">
        <authorList>
            <person name="Waweru B."/>
        </authorList>
    </citation>
    <scope>NUCLEOTIDE SEQUENCE [LARGE SCALE GENOMIC DNA]</scope>
</reference>
<evidence type="ECO:0000256" key="8">
    <source>
        <dbReference type="ARBA" id="ARBA00022786"/>
    </source>
</evidence>
<dbReference type="InterPro" id="IPR049548">
    <property type="entry name" value="Sina-like_RING"/>
</dbReference>
<keyword evidence="7 11" id="KW-0863">Zinc-finger</keyword>
<evidence type="ECO:0000256" key="10">
    <source>
        <dbReference type="ARBA" id="ARBA00024004"/>
    </source>
</evidence>